<sequence>MDKSWMTIKNRIKSKEYREGVQSFVAFAKANVGLGEDIWCPCVDCMNDKKQSIEVVKIHLILKGISATYKTWVQHGESVPLHEPCVPISDARLGNENIRAGVATHNLEDRDELPSMMEEVYRGIFMDDDSNDLPDSFVREHVWNFDRLFDDAQKPLHPGCKTYIVLSFTIKMLHIKVQSKWSNKSFDMNMKVIKDLVSECDETVPWTLREAKKYLRDLGLGYLPIHACKYDCALFWKENENLDKCPKCGEPRYKLNKGKGKKIPHKILRYFPLIPRLKRLYMSKKIAVDMRWHKEKRVDDDTLRHPADGEEWKNFDQQHSMFSQDARNVRLGLATDGFNPFGSMSSSYSMWPVIVMPYNLPPWKCMKEAYCMMSLLIPGKTAPGREIDVYLRPLIDELKELWMDGVETYDASNGKTFKMHAAIMWTINDFPAYANLSGWSTKGYLACPICNKNASSQRLRSKIGYTGARRFLPENHIWRKSKLFNGKIETRSRPSELSGEEILKQIDLGTYKVMGKHPNSRKRKRAEDQNLNWNKRSILFDLPYWKTLKLRHNLDVMHIEKNILDNLLGTLMSIDGKNKDTEKARRDLEDMLIRMELHLKKRANGSFEKPPTLYTLSENERVGFCNFLKSIKFPDGYAANISNCVSTEGGKLSGLKSHDCHVLLQRLLPIGMRGYLNKELGTTLFELGNFFQQLCSKTLKKTDLDKLEGQIILVLCKLEKFFPPAFFDVMVHLAIHLPREAILGGPVQYRWMYPIERLLGVLKEFVSNNAFSEGSIAEAYISKECTTFCSMYLNRIETVFNREGRNDDGGECGLGLAVFNQNVRPFGRIQRELDVAVNDLEMAHWFVLHNSLEVDHYLEEHKNLLRTENAVNITARQCKEFPKWFKDRMTQLRNQQSPEATDELWSLANGPLPIVNTYAGCISNGIRFHTIERDSRRKSQNSGLVVEGDNEGQCTNFYGHLCKVWKLTYLFRNQVVLFQCEWFNTGGNKTCRIDAHCTSIDVRSRWYKDDPFVLPNQVQQVFYIDDTLDKHGNWKVVQRIQHRGIWDVPEKEDLQANDAEETHVPDLVFQQDETNEVVEVAMEGPTTTPLRRHDIDSEIIQGEAVLQSSGHAQTGGIGDNGFICDDDDDEFVEEPINDEEEEFPSSSDVESDVNSDFDVDPDIEP</sequence>
<gene>
    <name evidence="1" type="ORF">RHMOL_Rhmol07G0049300</name>
</gene>
<accession>A0ACC0MX06</accession>
<proteinExistence type="predicted"/>
<comment type="caution">
    <text evidence="1">The sequence shown here is derived from an EMBL/GenBank/DDBJ whole genome shotgun (WGS) entry which is preliminary data.</text>
</comment>
<organism evidence="1 2">
    <name type="scientific">Rhododendron molle</name>
    <name type="common">Chinese azalea</name>
    <name type="synonym">Azalea mollis</name>
    <dbReference type="NCBI Taxonomy" id="49168"/>
    <lineage>
        <taxon>Eukaryota</taxon>
        <taxon>Viridiplantae</taxon>
        <taxon>Streptophyta</taxon>
        <taxon>Embryophyta</taxon>
        <taxon>Tracheophyta</taxon>
        <taxon>Spermatophyta</taxon>
        <taxon>Magnoliopsida</taxon>
        <taxon>eudicotyledons</taxon>
        <taxon>Gunneridae</taxon>
        <taxon>Pentapetalae</taxon>
        <taxon>asterids</taxon>
        <taxon>Ericales</taxon>
        <taxon>Ericaceae</taxon>
        <taxon>Ericoideae</taxon>
        <taxon>Rhodoreae</taxon>
        <taxon>Rhododendron</taxon>
    </lineage>
</organism>
<keyword evidence="2" id="KW-1185">Reference proteome</keyword>
<evidence type="ECO:0000313" key="1">
    <source>
        <dbReference type="EMBL" id="KAI8545568.1"/>
    </source>
</evidence>
<evidence type="ECO:0000313" key="2">
    <source>
        <dbReference type="Proteomes" id="UP001062846"/>
    </source>
</evidence>
<dbReference type="EMBL" id="CM046394">
    <property type="protein sequence ID" value="KAI8545568.1"/>
    <property type="molecule type" value="Genomic_DNA"/>
</dbReference>
<dbReference type="Proteomes" id="UP001062846">
    <property type="component" value="Chromosome 7"/>
</dbReference>
<name>A0ACC0MX06_RHOML</name>
<reference evidence="1" key="1">
    <citation type="submission" date="2022-02" db="EMBL/GenBank/DDBJ databases">
        <title>Plant Genome Project.</title>
        <authorList>
            <person name="Zhang R.-G."/>
        </authorList>
    </citation>
    <scope>NUCLEOTIDE SEQUENCE</scope>
    <source>
        <strain evidence="1">AT1</strain>
    </source>
</reference>
<protein>
    <submittedName>
        <fullName evidence="1">Uncharacterized protein</fullName>
    </submittedName>
</protein>